<accession>A0A371C8T4</accession>
<evidence type="ECO:0000256" key="2">
    <source>
        <dbReference type="ARBA" id="ARBA00010211"/>
    </source>
</evidence>
<dbReference type="Gene3D" id="2.30.30.230">
    <property type="entry name" value="Fumarylacetoacetase, N-terminal domain"/>
    <property type="match status" value="1"/>
</dbReference>
<feature type="binding site" evidence="12">
    <location>
        <position position="229"/>
    </location>
    <ligand>
        <name>Ca(2+)</name>
        <dbReference type="ChEBI" id="CHEBI:29108"/>
    </ligand>
</feature>
<keyword evidence="8 13" id="KW-0828">Tyrosine catabolism</keyword>
<evidence type="ECO:0000313" key="17">
    <source>
        <dbReference type="Proteomes" id="UP000256601"/>
    </source>
</evidence>
<feature type="binding site" evidence="11">
    <location>
        <position position="138"/>
    </location>
    <ligand>
        <name>substrate</name>
    </ligand>
</feature>
<feature type="binding site" evidence="12">
    <location>
        <position position="195"/>
    </location>
    <ligand>
        <name>Ca(2+)</name>
        <dbReference type="ChEBI" id="CHEBI:29108"/>
    </ligand>
</feature>
<feature type="domain" description="Fumarylacetoacetase-like C-terminal" evidence="14">
    <location>
        <begin position="121"/>
        <end position="386"/>
    </location>
</feature>
<dbReference type="InterPro" id="IPR005959">
    <property type="entry name" value="Fumarylacetoacetase"/>
</dbReference>
<dbReference type="InterPro" id="IPR036663">
    <property type="entry name" value="Fumarylacetoacetase_C_sf"/>
</dbReference>
<comment type="catalytic activity">
    <reaction evidence="13">
        <text>4-fumarylacetoacetate + H2O = acetoacetate + fumarate + H(+)</text>
        <dbReference type="Rhea" id="RHEA:10244"/>
        <dbReference type="ChEBI" id="CHEBI:13705"/>
        <dbReference type="ChEBI" id="CHEBI:15377"/>
        <dbReference type="ChEBI" id="CHEBI:15378"/>
        <dbReference type="ChEBI" id="CHEBI:18034"/>
        <dbReference type="ChEBI" id="CHEBI:29806"/>
        <dbReference type="EC" id="3.7.1.2"/>
    </reaction>
</comment>
<dbReference type="PANTHER" id="PTHR43069">
    <property type="entry name" value="FUMARYLACETOACETASE"/>
    <property type="match status" value="1"/>
</dbReference>
<feature type="binding site" evidence="11">
    <location>
        <position position="236"/>
    </location>
    <ligand>
        <name>substrate</name>
    </ligand>
</feature>
<dbReference type="NCBIfam" id="TIGR01266">
    <property type="entry name" value="fum_ac_acetase"/>
    <property type="match status" value="1"/>
</dbReference>
<dbReference type="Gene3D" id="3.90.850.10">
    <property type="entry name" value="Fumarylacetoacetase-like, C-terminal domain"/>
    <property type="match status" value="1"/>
</dbReference>
<evidence type="ECO:0000256" key="9">
    <source>
        <dbReference type="ARBA" id="ARBA00023232"/>
    </source>
</evidence>
<name>A0A371C8T4_YARLL</name>
<sequence>MDQPSISSFSPQTMFTIDNIPFGIVSINDNPPTIATIIEGWVYDLRALGEGQLFQNIPGVPAALKSSSLNAFAALGNEATVALKKELREFVSNDTAHQTPCVYSESKITAFHLPFNIPDYTDFYASKVHATNVGVLFRGKENALQPNWVHLPVGYHGRSSSVVVSGTDFLRPQGQIGNPGSGEPVVAPCKKMDYEVELACFIGKPNEMGQPISVEDAHKHIFGYVIMNDWSARDIQAWEYVPLGPFLGKNFCTSISPWVVTPDALVGAEIELTRDAEDPPLAPYLDGGKQIFDIDFEVVVNDKKVGVCNSKDLYWSFPQMIAHHTIGGCPLSTGDLLGSGTISSTGDSGDALTTVGSLLEATHNGTKPIDGLSFLKDGDVVTISAKSKNGVDMGSCTGAVLPSSN</sequence>
<evidence type="ECO:0000313" key="16">
    <source>
        <dbReference type="EMBL" id="RDW26708.1"/>
    </source>
</evidence>
<dbReference type="SUPFAM" id="SSF63433">
    <property type="entry name" value="Fumarylacetoacetate hydrolase, FAH, N-terminal domain"/>
    <property type="match status" value="1"/>
</dbReference>
<evidence type="ECO:0000256" key="13">
    <source>
        <dbReference type="RuleBase" id="RU366008"/>
    </source>
</evidence>
<evidence type="ECO:0000256" key="11">
    <source>
        <dbReference type="PIRSR" id="PIRSR605959-2"/>
    </source>
</evidence>
<dbReference type="Pfam" id="PF09298">
    <property type="entry name" value="FAA_hydrolase_N"/>
    <property type="match status" value="1"/>
</dbReference>
<evidence type="ECO:0000256" key="12">
    <source>
        <dbReference type="PIRSR" id="PIRSR605959-3"/>
    </source>
</evidence>
<feature type="binding site" evidence="11">
    <location>
        <position position="341"/>
    </location>
    <ligand>
        <name>substrate</name>
    </ligand>
</feature>
<evidence type="ECO:0000259" key="15">
    <source>
        <dbReference type="Pfam" id="PF09298"/>
    </source>
</evidence>
<dbReference type="UniPathway" id="UPA00139">
    <property type="reaction ID" value="UER00341"/>
</dbReference>
<keyword evidence="6 12" id="KW-0106">Calcium</keyword>
<evidence type="ECO:0000256" key="5">
    <source>
        <dbReference type="ARBA" id="ARBA00022801"/>
    </source>
</evidence>
<dbReference type="GO" id="GO:0006559">
    <property type="term" value="P:L-phenylalanine catabolic process"/>
    <property type="evidence" value="ECO:0007669"/>
    <property type="project" value="UniProtKB-UniRule"/>
</dbReference>
<dbReference type="AlphaFoldDB" id="A0A371C8T4"/>
<gene>
    <name evidence="16" type="ORF">B0I71DRAFT_158370</name>
</gene>
<dbReference type="SUPFAM" id="SSF56529">
    <property type="entry name" value="FAH"/>
    <property type="match status" value="1"/>
</dbReference>
<evidence type="ECO:0000256" key="6">
    <source>
        <dbReference type="ARBA" id="ARBA00022837"/>
    </source>
</evidence>
<dbReference type="EC" id="3.7.1.2" evidence="3 13"/>
<dbReference type="EMBL" id="KZ858975">
    <property type="protein sequence ID" value="RDW26708.1"/>
    <property type="molecule type" value="Genomic_DNA"/>
</dbReference>
<dbReference type="Proteomes" id="UP000256601">
    <property type="component" value="Unassembled WGS sequence"/>
</dbReference>
<keyword evidence="9 13" id="KW-0585">Phenylalanine catabolism</keyword>
<dbReference type="GO" id="GO:0046872">
    <property type="term" value="F:metal ion binding"/>
    <property type="evidence" value="ECO:0007669"/>
    <property type="project" value="UniProtKB-UniRule"/>
</dbReference>
<protein>
    <recommendedName>
        <fullName evidence="3 13">Fumarylacetoacetase</fullName>
        <ecNumber evidence="3 13">3.7.1.2</ecNumber>
    </recommendedName>
    <alternativeName>
        <fullName evidence="13">Fumarylacetoacetate hydrolase</fullName>
    </alternativeName>
</protein>
<feature type="binding site" evidence="12">
    <location>
        <position position="253"/>
    </location>
    <ligand>
        <name>Mg(2+)</name>
        <dbReference type="ChEBI" id="CHEBI:18420"/>
    </ligand>
</feature>
<comment type="similarity">
    <text evidence="2 13">Belongs to the FAH family.</text>
</comment>
<comment type="pathway">
    <text evidence="1 13">Amino-acid degradation; L-phenylalanine degradation; acetoacetate and fumarate from L-phenylalanine: step 6/6.</text>
</comment>
<reference evidence="16 17" key="1">
    <citation type="submission" date="2018-07" db="EMBL/GenBank/DDBJ databases">
        <title>Draft Genome Assemblies for Five Robust Yarrowia lipolytica Strains Exhibiting High Lipid Production and Pentose Sugar Utilization and Sugar Alcohol Secretion from Undetoxified Lignocellulosic Biomass Hydrolysates.</title>
        <authorList>
            <consortium name="DOE Joint Genome Institute"/>
            <person name="Walker C."/>
            <person name="Ryu S."/>
            <person name="Na H."/>
            <person name="Zane M."/>
            <person name="LaButti K."/>
            <person name="Lipzen A."/>
            <person name="Haridas S."/>
            <person name="Barry K."/>
            <person name="Grigoriev I.V."/>
            <person name="Quarterman J."/>
            <person name="Slininger P."/>
            <person name="Dien B."/>
            <person name="Trinh C.T."/>
        </authorList>
    </citation>
    <scope>NUCLEOTIDE SEQUENCE [LARGE SCALE GENOMIC DNA]</scope>
    <source>
        <strain evidence="16 17">YB392</strain>
    </source>
</reference>
<dbReference type="Pfam" id="PF01557">
    <property type="entry name" value="FAA_hydrolase"/>
    <property type="match status" value="1"/>
</dbReference>
<feature type="binding site" evidence="11">
    <location>
        <position position="124"/>
    </location>
    <ligand>
        <name>substrate</name>
    </ligand>
</feature>
<comment type="cofactor">
    <cofactor evidence="13">
        <name>Mg(2+)</name>
        <dbReference type="ChEBI" id="CHEBI:18420"/>
    </cofactor>
    <cofactor evidence="13">
        <name>Ca(2+)</name>
        <dbReference type="ChEBI" id="CHEBI:29108"/>
    </cofactor>
</comment>
<dbReference type="VEuPathDB" id="FungiDB:YALI1_D36215g"/>
<feature type="binding site" evidence="12">
    <location>
        <position position="229"/>
    </location>
    <ligand>
        <name>Mg(2+)</name>
        <dbReference type="ChEBI" id="CHEBI:18420"/>
    </ligand>
</feature>
<evidence type="ECO:0000256" key="3">
    <source>
        <dbReference type="ARBA" id="ARBA00012094"/>
    </source>
</evidence>
<evidence type="ECO:0000256" key="10">
    <source>
        <dbReference type="PIRSR" id="PIRSR605959-1"/>
    </source>
</evidence>
<dbReference type="GO" id="GO:1902000">
    <property type="term" value="P:homogentisate catabolic process"/>
    <property type="evidence" value="ECO:0007669"/>
    <property type="project" value="TreeGrafter"/>
</dbReference>
<dbReference type="InterPro" id="IPR036462">
    <property type="entry name" value="Fumarylacetoacetase_N_sf"/>
</dbReference>
<feature type="binding site" evidence="12">
    <location>
        <position position="197"/>
    </location>
    <ligand>
        <name>Ca(2+)</name>
        <dbReference type="ChEBI" id="CHEBI:29108"/>
    </ligand>
</feature>
<feature type="binding site" evidence="11">
    <location>
        <position position="240"/>
    </location>
    <ligand>
        <name>substrate</name>
    </ligand>
</feature>
<dbReference type="GO" id="GO:0004334">
    <property type="term" value="F:fumarylacetoacetase activity"/>
    <property type="evidence" value="ECO:0007669"/>
    <property type="project" value="UniProtKB-UniRule"/>
</dbReference>
<evidence type="ECO:0000256" key="8">
    <source>
        <dbReference type="ARBA" id="ARBA00022878"/>
    </source>
</evidence>
<keyword evidence="4 12" id="KW-0479">Metal-binding</keyword>
<proteinExistence type="inferred from homology"/>
<feature type="binding site" evidence="12">
    <location>
        <position position="122"/>
    </location>
    <ligand>
        <name>Ca(2+)</name>
        <dbReference type="ChEBI" id="CHEBI:29108"/>
    </ligand>
</feature>
<evidence type="ECO:0000256" key="1">
    <source>
        <dbReference type="ARBA" id="ARBA00004782"/>
    </source>
</evidence>
<keyword evidence="5 13" id="KW-0378">Hydrolase</keyword>
<dbReference type="GO" id="GO:0006572">
    <property type="term" value="P:L-tyrosine catabolic process"/>
    <property type="evidence" value="ECO:0007669"/>
    <property type="project" value="UniProtKB-UniRule"/>
</dbReference>
<dbReference type="InterPro" id="IPR015377">
    <property type="entry name" value="Fumarylacetoacetase_N"/>
</dbReference>
<evidence type="ECO:0000256" key="7">
    <source>
        <dbReference type="ARBA" id="ARBA00022842"/>
    </source>
</evidence>
<feature type="domain" description="Fumarylacetoacetase N-terminal" evidence="15">
    <location>
        <begin position="19"/>
        <end position="114"/>
    </location>
</feature>
<feature type="binding site" evidence="12">
    <location>
        <position position="249"/>
    </location>
    <ligand>
        <name>Mg(2+)</name>
        <dbReference type="ChEBI" id="CHEBI:18420"/>
    </ligand>
</feature>
<organism evidence="16 17">
    <name type="scientific">Yarrowia lipolytica</name>
    <name type="common">Candida lipolytica</name>
    <dbReference type="NCBI Taxonomy" id="4952"/>
    <lineage>
        <taxon>Eukaryota</taxon>
        <taxon>Fungi</taxon>
        <taxon>Dikarya</taxon>
        <taxon>Ascomycota</taxon>
        <taxon>Saccharomycotina</taxon>
        <taxon>Dipodascomycetes</taxon>
        <taxon>Dipodascales</taxon>
        <taxon>Dipodascales incertae sedis</taxon>
        <taxon>Yarrowia</taxon>
    </lineage>
</organism>
<evidence type="ECO:0000256" key="4">
    <source>
        <dbReference type="ARBA" id="ARBA00022723"/>
    </source>
</evidence>
<evidence type="ECO:0000259" key="14">
    <source>
        <dbReference type="Pfam" id="PF01557"/>
    </source>
</evidence>
<dbReference type="InterPro" id="IPR011234">
    <property type="entry name" value="Fumarylacetoacetase-like_C"/>
</dbReference>
<dbReference type="PANTHER" id="PTHR43069:SF2">
    <property type="entry name" value="FUMARYLACETOACETASE"/>
    <property type="match status" value="1"/>
</dbReference>
<feature type="active site" description="Proton acceptor" evidence="10">
    <location>
        <position position="129"/>
    </location>
</feature>
<keyword evidence="7 12" id="KW-0460">Magnesium</keyword>